<gene>
    <name evidence="1" type="ordered locus">NOCYR_0345</name>
</gene>
<dbReference type="OrthoDB" id="4555681at2"/>
<dbReference type="eggNOG" id="ENOG5031FXZ">
    <property type="taxonomic scope" value="Bacteria"/>
</dbReference>
<dbReference type="EMBL" id="FO082843">
    <property type="protein sequence ID" value="CCF61165.1"/>
    <property type="molecule type" value="Genomic_DNA"/>
</dbReference>
<keyword evidence="2" id="KW-1185">Reference proteome</keyword>
<proteinExistence type="predicted"/>
<name>H6R9V7_NOCCG</name>
<accession>H6R9V7</accession>
<organism evidence="1 2">
    <name type="scientific">Nocardia cyriacigeorgica (strain GUH-2)</name>
    <dbReference type="NCBI Taxonomy" id="1127134"/>
    <lineage>
        <taxon>Bacteria</taxon>
        <taxon>Bacillati</taxon>
        <taxon>Actinomycetota</taxon>
        <taxon>Actinomycetes</taxon>
        <taxon>Mycobacteriales</taxon>
        <taxon>Nocardiaceae</taxon>
        <taxon>Nocardia</taxon>
    </lineage>
</organism>
<dbReference type="HOGENOM" id="CLU_1459362_0_0_11"/>
<dbReference type="AlphaFoldDB" id="H6R9V7"/>
<sequence>MKLTDEQYARAANCIHEAGHAVAAVLAGAQITECWASATGGRVAFTDAAPQHHAGIGWAGPYAELLFVHGGTPPPDARREAFANASDEDKALLDGRMARHIERDVEFAMPAIRRLAATLYRKGSARTPDISLALGVRPGVDLDMIRHLHRQRVAPGTIRPAAA</sequence>
<dbReference type="STRING" id="1127134.NOCYR_0345"/>
<reference evidence="1 2" key="1">
    <citation type="journal article" date="2012" name="J. Bacteriol.">
        <title>Genome sequence of the human- and animal-pathogenic strain Nocardia cyriacigeorgica GUH-2.</title>
        <authorList>
            <person name="Zoropogui A."/>
            <person name="Pujic P."/>
            <person name="Normand P."/>
            <person name="Barbe V."/>
            <person name="Beaman B."/>
            <person name="Beaman L."/>
            <person name="Boiron P."/>
            <person name="Colinon C."/>
            <person name="Deredjian A."/>
            <person name="Graindorge A."/>
            <person name="Mangenot S."/>
            <person name="Nazaret S."/>
            <person name="Neto M."/>
            <person name="Petit S."/>
            <person name="Roche D."/>
            <person name="Vallenet D."/>
            <person name="Rodriguez-Nava V."/>
            <person name="Richard Y."/>
            <person name="Cournoyer B."/>
            <person name="Blaha D."/>
        </authorList>
    </citation>
    <scope>NUCLEOTIDE SEQUENCE [LARGE SCALE GENOMIC DNA]</scope>
    <source>
        <strain evidence="1 2">GUH-2</strain>
    </source>
</reference>
<evidence type="ECO:0000313" key="2">
    <source>
        <dbReference type="Proteomes" id="UP000008190"/>
    </source>
</evidence>
<dbReference type="KEGG" id="ncy:NOCYR_0345"/>
<protein>
    <recommendedName>
        <fullName evidence="3">Peptidase M41 domain-containing protein</fullName>
    </recommendedName>
</protein>
<evidence type="ECO:0008006" key="3">
    <source>
        <dbReference type="Google" id="ProtNLM"/>
    </source>
</evidence>
<dbReference type="RefSeq" id="WP_014348642.1">
    <property type="nucleotide sequence ID" value="NC_016887.1"/>
</dbReference>
<evidence type="ECO:0000313" key="1">
    <source>
        <dbReference type="EMBL" id="CCF61165.1"/>
    </source>
</evidence>
<dbReference type="Proteomes" id="UP000008190">
    <property type="component" value="Chromosome"/>
</dbReference>